<name>A0A5R8ZHE0_9PSED</name>
<proteinExistence type="predicted"/>
<gene>
    <name evidence="2" type="ORF">FEM01_03100</name>
</gene>
<dbReference type="RefSeq" id="WP_138217803.1">
    <property type="nucleotide sequence ID" value="NZ_VAUO01000001.1"/>
</dbReference>
<feature type="domain" description="GmrSD restriction endonucleases N-terminal" evidence="1">
    <location>
        <begin position="72"/>
        <end position="165"/>
    </location>
</feature>
<dbReference type="EMBL" id="VAUO01000001">
    <property type="protein sequence ID" value="TLP65180.1"/>
    <property type="molecule type" value="Genomic_DNA"/>
</dbReference>
<protein>
    <submittedName>
        <fullName evidence="2">DUF262 domain-containing protein</fullName>
    </submittedName>
</protein>
<dbReference type="InterPro" id="IPR004919">
    <property type="entry name" value="GmrSD_N"/>
</dbReference>
<evidence type="ECO:0000313" key="3">
    <source>
        <dbReference type="Proteomes" id="UP000309819"/>
    </source>
</evidence>
<dbReference type="OrthoDB" id="8094406at2"/>
<dbReference type="Proteomes" id="UP000309819">
    <property type="component" value="Unassembled WGS sequence"/>
</dbReference>
<comment type="caution">
    <text evidence="2">The sequence shown here is derived from an EMBL/GenBank/DDBJ whole genome shotgun (WGS) entry which is preliminary data.</text>
</comment>
<organism evidence="2 3">
    <name type="scientific">Pseudomonas mosselii</name>
    <dbReference type="NCBI Taxonomy" id="78327"/>
    <lineage>
        <taxon>Bacteria</taxon>
        <taxon>Pseudomonadati</taxon>
        <taxon>Pseudomonadota</taxon>
        <taxon>Gammaproteobacteria</taxon>
        <taxon>Pseudomonadales</taxon>
        <taxon>Pseudomonadaceae</taxon>
        <taxon>Pseudomonas</taxon>
    </lineage>
</organism>
<keyword evidence="3" id="KW-1185">Reference proteome</keyword>
<evidence type="ECO:0000259" key="1">
    <source>
        <dbReference type="Pfam" id="PF03235"/>
    </source>
</evidence>
<accession>A0A5R8ZHE0</accession>
<sequence length="202" mass="23022">MSSHCVAFQIFSSADDSNCIRMPQKQLETTLYMHQVNTLASNLEKFTADPGKARAQYPWATRFAMGHPLASWQRPAVWTDEQRVRFITSIWMGADLGSYLVNDWYAYADRTGAFAINSEVLLDGQQRLIALEGYLLGEFGVPDESGQVRYWSELGNDERRRFLNMPFAQSRVHSSDEVALRQAYDLRAFGGTPHTEDQRASR</sequence>
<dbReference type="AlphaFoldDB" id="A0A5R8ZHE0"/>
<evidence type="ECO:0000313" key="2">
    <source>
        <dbReference type="EMBL" id="TLP65180.1"/>
    </source>
</evidence>
<reference evidence="2 3" key="1">
    <citation type="submission" date="2019-05" db="EMBL/GenBank/DDBJ databases">
        <title>Pseudomonas sp. SC006 isolated from lettuce that can produce HBGAs.</title>
        <authorList>
            <person name="Wang D."/>
            <person name="Liao N."/>
            <person name="Liu D."/>
            <person name="Zhang Z."/>
            <person name="Zou S."/>
        </authorList>
    </citation>
    <scope>NUCLEOTIDE SEQUENCE [LARGE SCALE GENOMIC DNA]</scope>
    <source>
        <strain evidence="2 3">SC006</strain>
    </source>
</reference>
<dbReference type="Pfam" id="PF03235">
    <property type="entry name" value="GmrSD_N"/>
    <property type="match status" value="1"/>
</dbReference>